<dbReference type="Pfam" id="PF00046">
    <property type="entry name" value="Homeodomain"/>
    <property type="match status" value="1"/>
</dbReference>
<accession>E1ZVT6</accession>
<evidence type="ECO:0000256" key="4">
    <source>
        <dbReference type="SAM" id="MobiDB-lite"/>
    </source>
</evidence>
<dbReference type="EMBL" id="GL434637">
    <property type="protein sequence ID" value="EFN74701.1"/>
    <property type="molecule type" value="Genomic_DNA"/>
</dbReference>
<organism evidence="7">
    <name type="scientific">Camponotus floridanus</name>
    <name type="common">Florida carpenter ant</name>
    <dbReference type="NCBI Taxonomy" id="104421"/>
    <lineage>
        <taxon>Eukaryota</taxon>
        <taxon>Metazoa</taxon>
        <taxon>Ecdysozoa</taxon>
        <taxon>Arthropoda</taxon>
        <taxon>Hexapoda</taxon>
        <taxon>Insecta</taxon>
        <taxon>Pterygota</taxon>
        <taxon>Neoptera</taxon>
        <taxon>Endopterygota</taxon>
        <taxon>Hymenoptera</taxon>
        <taxon>Apocrita</taxon>
        <taxon>Aculeata</taxon>
        <taxon>Formicoidea</taxon>
        <taxon>Formicidae</taxon>
        <taxon>Formicinae</taxon>
        <taxon>Camponotus</taxon>
    </lineage>
</organism>
<sequence>MLTETQVKIWFQNRRMKWKRSKKAQQEARTSGKVEETGSARSAERDTGSDISVNAPGTPEESRGTLQESQRTGTDLQEPLYRPYVV</sequence>
<feature type="compositionally biased region" description="Polar residues" evidence="4">
    <location>
        <begin position="64"/>
        <end position="75"/>
    </location>
</feature>
<dbReference type="PROSITE" id="PS50071">
    <property type="entry name" value="HOMEOBOX_2"/>
    <property type="match status" value="1"/>
</dbReference>
<dbReference type="InterPro" id="IPR009057">
    <property type="entry name" value="Homeodomain-like_sf"/>
</dbReference>
<feature type="region of interest" description="Disordered" evidence="4">
    <location>
        <begin position="16"/>
        <end position="86"/>
    </location>
</feature>
<proteinExistence type="predicted"/>
<gene>
    <name evidence="6" type="ORF">EAG_08694</name>
</gene>
<dbReference type="PANTHER" id="PTHR24335">
    <property type="entry name" value="MOTOR NEURON AND PANCREAS HOMEOBOX PROTEIN"/>
    <property type="match status" value="1"/>
</dbReference>
<dbReference type="InterPro" id="IPR042768">
    <property type="entry name" value="MNX1/Ceh-12"/>
</dbReference>
<dbReference type="PANTHER" id="PTHR24335:SF4">
    <property type="entry name" value="EXTRA-EXTRA"/>
    <property type="match status" value="1"/>
</dbReference>
<dbReference type="OrthoDB" id="6159439at2759"/>
<evidence type="ECO:0000259" key="5">
    <source>
        <dbReference type="PROSITE" id="PS50071"/>
    </source>
</evidence>
<dbReference type="GO" id="GO:0005634">
    <property type="term" value="C:nucleus"/>
    <property type="evidence" value="ECO:0007669"/>
    <property type="project" value="UniProtKB-SubCell"/>
</dbReference>
<dbReference type="SUPFAM" id="SSF46689">
    <property type="entry name" value="Homeodomain-like"/>
    <property type="match status" value="1"/>
</dbReference>
<dbReference type="OMA" id="MIGCAAQ"/>
<dbReference type="GO" id="GO:1990837">
    <property type="term" value="F:sequence-specific double-stranded DNA binding"/>
    <property type="evidence" value="ECO:0007669"/>
    <property type="project" value="TreeGrafter"/>
</dbReference>
<feature type="DNA-binding region" description="Homeobox" evidence="2">
    <location>
        <begin position="3"/>
        <end position="22"/>
    </location>
</feature>
<dbReference type="STRING" id="104421.E1ZVT6"/>
<comment type="subcellular location">
    <subcellularLocation>
        <location evidence="1 2 3">Nucleus</location>
    </subcellularLocation>
</comment>
<dbReference type="GO" id="GO:0048812">
    <property type="term" value="P:neuron projection morphogenesis"/>
    <property type="evidence" value="ECO:0007669"/>
    <property type="project" value="TreeGrafter"/>
</dbReference>
<keyword evidence="2 3" id="KW-0539">Nucleus</keyword>
<dbReference type="Proteomes" id="UP000000311">
    <property type="component" value="Unassembled WGS sequence"/>
</dbReference>
<keyword evidence="2 3" id="KW-0371">Homeobox</keyword>
<keyword evidence="2 3" id="KW-0238">DNA-binding</keyword>
<dbReference type="Gene3D" id="1.10.10.60">
    <property type="entry name" value="Homeodomain-like"/>
    <property type="match status" value="1"/>
</dbReference>
<reference evidence="6 7" key="1">
    <citation type="journal article" date="2010" name="Science">
        <title>Genomic comparison of the ants Camponotus floridanus and Harpegnathos saltator.</title>
        <authorList>
            <person name="Bonasio R."/>
            <person name="Zhang G."/>
            <person name="Ye C."/>
            <person name="Mutti N.S."/>
            <person name="Fang X."/>
            <person name="Qin N."/>
            <person name="Donahue G."/>
            <person name="Yang P."/>
            <person name="Li Q."/>
            <person name="Li C."/>
            <person name="Zhang P."/>
            <person name="Huang Z."/>
            <person name="Berger S.L."/>
            <person name="Reinberg D."/>
            <person name="Wang J."/>
            <person name="Liebig J."/>
        </authorList>
    </citation>
    <scope>NUCLEOTIDE SEQUENCE [LARGE SCALE GENOMIC DNA]</scope>
    <source>
        <strain evidence="7">C129</strain>
    </source>
</reference>
<feature type="compositionally biased region" description="Basic and acidic residues" evidence="4">
    <location>
        <begin position="24"/>
        <end position="48"/>
    </location>
</feature>
<dbReference type="GO" id="GO:0007417">
    <property type="term" value="P:central nervous system development"/>
    <property type="evidence" value="ECO:0007669"/>
    <property type="project" value="TreeGrafter"/>
</dbReference>
<dbReference type="CDD" id="cd00086">
    <property type="entry name" value="homeodomain"/>
    <property type="match status" value="1"/>
</dbReference>
<dbReference type="InParanoid" id="E1ZVT6"/>
<evidence type="ECO:0000313" key="7">
    <source>
        <dbReference type="Proteomes" id="UP000000311"/>
    </source>
</evidence>
<evidence type="ECO:0000256" key="2">
    <source>
        <dbReference type="PROSITE-ProRule" id="PRU00108"/>
    </source>
</evidence>
<feature type="domain" description="Homeobox" evidence="5">
    <location>
        <begin position="1"/>
        <end position="21"/>
    </location>
</feature>
<dbReference type="InterPro" id="IPR001356">
    <property type="entry name" value="HD"/>
</dbReference>
<evidence type="ECO:0000256" key="1">
    <source>
        <dbReference type="ARBA" id="ARBA00004123"/>
    </source>
</evidence>
<dbReference type="AlphaFoldDB" id="E1ZVT6"/>
<protein>
    <submittedName>
        <fullName evidence="6">Motor neuron and pancreas homeobox protein 1</fullName>
    </submittedName>
</protein>
<evidence type="ECO:0000313" key="6">
    <source>
        <dbReference type="EMBL" id="EFN74701.1"/>
    </source>
</evidence>
<keyword evidence="7" id="KW-1185">Reference proteome</keyword>
<name>E1ZVT6_CAMFO</name>
<evidence type="ECO:0000256" key="3">
    <source>
        <dbReference type="RuleBase" id="RU000682"/>
    </source>
</evidence>